<dbReference type="NCBIfam" id="NF002325">
    <property type="entry name" value="PRK01278.1"/>
    <property type="match status" value="1"/>
</dbReference>
<dbReference type="Proteomes" id="UP001205843">
    <property type="component" value="Unassembled WGS sequence"/>
</dbReference>
<protein>
    <recommendedName>
        <fullName evidence="5">Acetylornithine aminotransferase</fullName>
        <shortName evidence="5">ACOAT</shortName>
        <ecNumber evidence="5">2.6.1.11</ecNumber>
    </recommendedName>
</protein>
<sequence>MQQALMQTYGRLPVSFQRGEGAWLWDDQGNRYLDALSGIAVCGLGHAHPAVTAAIQKQAARLLHTSNLYGIPLQEHLAAALCAHSGMGKVFFCNSGAEANEAAIKLARFHGHQRGLDVPKIVVMENAFHGRTMATLTATGNRKAQQGFGPLLEGFVRIPYDDLKALDKLATTHDDIIAVLVEPVQGEGGIRVPGPDYLPGLRDRCDEHGWLLMLDEVQSGMARTGRWFAYQHADVLPDVLSLAKGLANGVPIGACLARGAAANVMQPGSHGSTFGGNPLAAAAAQAVVDTIAKQSLTARAAQLGQRLLVGFRDALESHSGVVDVRGRGLMIGIELDRPCAELVKHALERGLLINVTAGNVIRLLPPLILSDAEADELLERVNDLVLGFLAEGT</sequence>
<evidence type="ECO:0000256" key="5">
    <source>
        <dbReference type="HAMAP-Rule" id="MF_01107"/>
    </source>
</evidence>
<dbReference type="InterPro" id="IPR015422">
    <property type="entry name" value="PyrdxlP-dep_Trfase_small"/>
</dbReference>
<feature type="modified residue" description="N6-(pyridoxal phosphate)lysine" evidence="5">
    <location>
        <position position="244"/>
    </location>
</feature>
<comment type="cofactor">
    <cofactor evidence="5">
        <name>pyridoxal 5'-phosphate</name>
        <dbReference type="ChEBI" id="CHEBI:597326"/>
    </cofactor>
    <text evidence="5">Binds 1 pyridoxal phosphate per subunit.</text>
</comment>
<dbReference type="NCBIfam" id="TIGR00707">
    <property type="entry name" value="argD"/>
    <property type="match status" value="1"/>
</dbReference>
<dbReference type="CDD" id="cd00610">
    <property type="entry name" value="OAT_like"/>
    <property type="match status" value="1"/>
</dbReference>
<comment type="subcellular location">
    <subcellularLocation>
        <location evidence="5">Cytoplasm</location>
    </subcellularLocation>
</comment>
<keyword evidence="2 5" id="KW-0028">Amino-acid biosynthesis</keyword>
<dbReference type="NCBIfam" id="NF002874">
    <property type="entry name" value="PRK03244.1"/>
    <property type="match status" value="1"/>
</dbReference>
<feature type="binding site" evidence="5">
    <location>
        <begin position="96"/>
        <end position="97"/>
    </location>
    <ligand>
        <name>pyridoxal 5'-phosphate</name>
        <dbReference type="ChEBI" id="CHEBI:597326"/>
    </ligand>
</feature>
<evidence type="ECO:0000256" key="2">
    <source>
        <dbReference type="ARBA" id="ARBA00022605"/>
    </source>
</evidence>
<organism evidence="6 7">
    <name type="scientific">Natronocella acetinitrilica</name>
    <dbReference type="NCBI Taxonomy" id="414046"/>
    <lineage>
        <taxon>Bacteria</taxon>
        <taxon>Pseudomonadati</taxon>
        <taxon>Pseudomonadota</taxon>
        <taxon>Gammaproteobacteria</taxon>
        <taxon>Chromatiales</taxon>
        <taxon>Ectothiorhodospiraceae</taxon>
        <taxon>Natronocella</taxon>
    </lineage>
</organism>
<feature type="binding site" evidence="5">
    <location>
        <position position="273"/>
    </location>
    <ligand>
        <name>pyridoxal 5'-phosphate</name>
        <dbReference type="ChEBI" id="CHEBI:597326"/>
    </ligand>
</feature>
<dbReference type="InterPro" id="IPR015424">
    <property type="entry name" value="PyrdxlP-dep_Trfase"/>
</dbReference>
<dbReference type="SUPFAM" id="SSF53383">
    <property type="entry name" value="PLP-dependent transferases"/>
    <property type="match status" value="1"/>
</dbReference>
<keyword evidence="4 5" id="KW-0663">Pyridoxal phosphate</keyword>
<dbReference type="Gene3D" id="3.90.1150.10">
    <property type="entry name" value="Aspartate Aminotransferase, domain 1"/>
    <property type="match status" value="1"/>
</dbReference>
<keyword evidence="7" id="KW-1185">Reference proteome</keyword>
<dbReference type="PROSITE" id="PS00600">
    <property type="entry name" value="AA_TRANSFER_CLASS_3"/>
    <property type="match status" value="1"/>
</dbReference>
<feature type="binding site" evidence="5">
    <location>
        <position position="272"/>
    </location>
    <ligand>
        <name>N(2)-acetyl-L-ornithine</name>
        <dbReference type="ChEBI" id="CHEBI:57805"/>
    </ligand>
</feature>
<comment type="similarity">
    <text evidence="5">Belongs to the class-III pyridoxal-phosphate-dependent aminotransferase family. ArgD subfamily.</text>
</comment>
<evidence type="ECO:0000256" key="1">
    <source>
        <dbReference type="ARBA" id="ARBA00022576"/>
    </source>
</evidence>
<dbReference type="InterPro" id="IPR015421">
    <property type="entry name" value="PyrdxlP-dep_Trfase_major"/>
</dbReference>
<accession>A0AAE3G8F6</accession>
<feature type="binding site" evidence="5">
    <location>
        <position position="131"/>
    </location>
    <ligand>
        <name>N(2)-acetyl-L-ornithine</name>
        <dbReference type="ChEBI" id="CHEBI:57805"/>
    </ligand>
</feature>
<dbReference type="InterPro" id="IPR049704">
    <property type="entry name" value="Aminotrans_3_PPA_site"/>
</dbReference>
<dbReference type="PANTHER" id="PTHR11986">
    <property type="entry name" value="AMINOTRANSFERASE CLASS III"/>
    <property type="match status" value="1"/>
</dbReference>
<name>A0AAE3G8F6_9GAMM</name>
<dbReference type="PIRSF" id="PIRSF000521">
    <property type="entry name" value="Transaminase_4ab_Lys_Orn"/>
    <property type="match status" value="1"/>
</dbReference>
<comment type="catalytic activity">
    <reaction evidence="5">
        <text>N(2)-acetyl-L-ornithine + 2-oxoglutarate = N-acetyl-L-glutamate 5-semialdehyde + L-glutamate</text>
        <dbReference type="Rhea" id="RHEA:18049"/>
        <dbReference type="ChEBI" id="CHEBI:16810"/>
        <dbReference type="ChEBI" id="CHEBI:29123"/>
        <dbReference type="ChEBI" id="CHEBI:29985"/>
        <dbReference type="ChEBI" id="CHEBI:57805"/>
        <dbReference type="EC" id="2.6.1.11"/>
    </reaction>
</comment>
<dbReference type="RefSeq" id="WP_253483593.1">
    <property type="nucleotide sequence ID" value="NZ_JALJXV010000010.1"/>
</dbReference>
<comment type="pathway">
    <text evidence="5">Amino-acid biosynthesis; L-arginine biosynthesis; N(2)-acetyl-L-ornithine from L-glutamate: step 4/4.</text>
</comment>
<dbReference type="Gene3D" id="3.40.640.10">
    <property type="entry name" value="Type I PLP-dependent aspartate aminotransferase-like (Major domain)"/>
    <property type="match status" value="1"/>
</dbReference>
<dbReference type="InterPro" id="IPR004636">
    <property type="entry name" value="AcOrn/SuccOrn_fam"/>
</dbReference>
<reference evidence="6" key="1">
    <citation type="submission" date="2022-03" db="EMBL/GenBank/DDBJ databases">
        <title>Genomic Encyclopedia of Type Strains, Phase III (KMG-III): the genomes of soil and plant-associated and newly described type strains.</title>
        <authorList>
            <person name="Whitman W."/>
        </authorList>
    </citation>
    <scope>NUCLEOTIDE SEQUENCE</scope>
    <source>
        <strain evidence="6">ANL 6-2</strain>
    </source>
</reference>
<proteinExistence type="inferred from homology"/>
<dbReference type="GO" id="GO:0006526">
    <property type="term" value="P:L-arginine biosynthetic process"/>
    <property type="evidence" value="ECO:0007669"/>
    <property type="project" value="UniProtKB-UniRule"/>
</dbReference>
<comment type="caution">
    <text evidence="6">The sequence shown here is derived from an EMBL/GenBank/DDBJ whole genome shotgun (WGS) entry which is preliminary data.</text>
</comment>
<keyword evidence="3 5" id="KW-0808">Transferase</keyword>
<dbReference type="GO" id="GO:0042802">
    <property type="term" value="F:identical protein binding"/>
    <property type="evidence" value="ECO:0007669"/>
    <property type="project" value="TreeGrafter"/>
</dbReference>
<comment type="miscellaneous">
    <text evidence="5">May also have succinyldiaminopimelate aminotransferase activity, thus carrying out the corresponding step in lysine biosynthesis.</text>
</comment>
<evidence type="ECO:0000256" key="4">
    <source>
        <dbReference type="ARBA" id="ARBA00022898"/>
    </source>
</evidence>
<gene>
    <name evidence="5" type="primary">argD</name>
    <name evidence="6" type="ORF">J2T57_003877</name>
</gene>
<evidence type="ECO:0000256" key="3">
    <source>
        <dbReference type="ARBA" id="ARBA00022679"/>
    </source>
</evidence>
<dbReference type="EMBL" id="JALJXV010000010">
    <property type="protein sequence ID" value="MCP1676706.1"/>
    <property type="molecule type" value="Genomic_DNA"/>
</dbReference>
<dbReference type="GO" id="GO:0030170">
    <property type="term" value="F:pyridoxal phosphate binding"/>
    <property type="evidence" value="ECO:0007669"/>
    <property type="project" value="InterPro"/>
</dbReference>
<feature type="binding site" evidence="5">
    <location>
        <position position="128"/>
    </location>
    <ligand>
        <name>pyridoxal 5'-phosphate</name>
        <dbReference type="ChEBI" id="CHEBI:597326"/>
    </ligand>
</feature>
<keyword evidence="1 5" id="KW-0032">Aminotransferase</keyword>
<dbReference type="EC" id="2.6.1.11" evidence="5"/>
<feature type="binding site" evidence="5">
    <location>
        <begin position="215"/>
        <end position="218"/>
    </location>
    <ligand>
        <name>pyridoxal 5'-phosphate</name>
        <dbReference type="ChEBI" id="CHEBI:597326"/>
    </ligand>
</feature>
<keyword evidence="5" id="KW-0963">Cytoplasm</keyword>
<keyword evidence="5" id="KW-0055">Arginine biosynthesis</keyword>
<evidence type="ECO:0000313" key="6">
    <source>
        <dbReference type="EMBL" id="MCP1676706.1"/>
    </source>
</evidence>
<dbReference type="InterPro" id="IPR050103">
    <property type="entry name" value="Class-III_PLP-dep_AT"/>
</dbReference>
<dbReference type="InterPro" id="IPR005814">
    <property type="entry name" value="Aminotrans_3"/>
</dbReference>
<dbReference type="Pfam" id="PF00202">
    <property type="entry name" value="Aminotran_3"/>
    <property type="match status" value="1"/>
</dbReference>
<dbReference type="GO" id="GO:0003992">
    <property type="term" value="F:N2-acetyl-L-ornithine:2-oxoglutarate 5-aminotransferase activity"/>
    <property type="evidence" value="ECO:0007669"/>
    <property type="project" value="UniProtKB-UniRule"/>
</dbReference>
<evidence type="ECO:0000313" key="7">
    <source>
        <dbReference type="Proteomes" id="UP001205843"/>
    </source>
</evidence>
<comment type="subunit">
    <text evidence="5">Homodimer.</text>
</comment>
<dbReference type="GO" id="GO:0005737">
    <property type="term" value="C:cytoplasm"/>
    <property type="evidence" value="ECO:0007669"/>
    <property type="project" value="UniProtKB-SubCell"/>
</dbReference>
<dbReference type="FunFam" id="3.40.640.10:FF:000004">
    <property type="entry name" value="Acetylornithine aminotransferase"/>
    <property type="match status" value="1"/>
</dbReference>
<dbReference type="HAMAP" id="MF_01107">
    <property type="entry name" value="ArgD_aminotrans_3"/>
    <property type="match status" value="1"/>
</dbReference>
<dbReference type="AlphaFoldDB" id="A0AAE3G8F6"/>
<dbReference type="PANTHER" id="PTHR11986:SF79">
    <property type="entry name" value="ACETYLORNITHINE AMINOTRANSFERASE, MITOCHONDRIAL"/>
    <property type="match status" value="1"/>
</dbReference>